<evidence type="ECO:0000256" key="1">
    <source>
        <dbReference type="SAM" id="SignalP"/>
    </source>
</evidence>
<sequence length="122" mass="13291">MQPVAALSLALALALAAPAHAQFFQSLPVLTLQQPQAALQAPAPAQPAALQHRAVVLNSEAEARLPPQLQNPFYKNPRIEAALAKESWFTAGEQQVLNREADKIPREKIFSILKNAGLARRR</sequence>
<evidence type="ECO:0008006" key="4">
    <source>
        <dbReference type="Google" id="ProtNLM"/>
    </source>
</evidence>
<dbReference type="EMBL" id="JAZDUA010000051">
    <property type="protein sequence ID" value="KAK7870833.1"/>
    <property type="molecule type" value="Genomic_DNA"/>
</dbReference>
<feature type="chain" id="PRO_5042967086" description="Accessory gland protein" evidence="1">
    <location>
        <begin position="22"/>
        <end position="122"/>
    </location>
</feature>
<protein>
    <recommendedName>
        <fullName evidence="4">Accessory gland protein</fullName>
    </recommendedName>
</protein>
<keyword evidence="3" id="KW-1185">Reference proteome</keyword>
<dbReference type="Proteomes" id="UP001378592">
    <property type="component" value="Unassembled WGS sequence"/>
</dbReference>
<evidence type="ECO:0000313" key="3">
    <source>
        <dbReference type="Proteomes" id="UP001378592"/>
    </source>
</evidence>
<name>A0AAN9VV51_9ORTH</name>
<gene>
    <name evidence="2" type="ORF">R5R35_014420</name>
</gene>
<evidence type="ECO:0000313" key="2">
    <source>
        <dbReference type="EMBL" id="KAK7870833.1"/>
    </source>
</evidence>
<proteinExistence type="predicted"/>
<feature type="signal peptide" evidence="1">
    <location>
        <begin position="1"/>
        <end position="21"/>
    </location>
</feature>
<comment type="caution">
    <text evidence="2">The sequence shown here is derived from an EMBL/GenBank/DDBJ whole genome shotgun (WGS) entry which is preliminary data.</text>
</comment>
<dbReference type="AlphaFoldDB" id="A0AAN9VV51"/>
<keyword evidence="1" id="KW-0732">Signal</keyword>
<organism evidence="2 3">
    <name type="scientific">Gryllus longicercus</name>
    <dbReference type="NCBI Taxonomy" id="2509291"/>
    <lineage>
        <taxon>Eukaryota</taxon>
        <taxon>Metazoa</taxon>
        <taxon>Ecdysozoa</taxon>
        <taxon>Arthropoda</taxon>
        <taxon>Hexapoda</taxon>
        <taxon>Insecta</taxon>
        <taxon>Pterygota</taxon>
        <taxon>Neoptera</taxon>
        <taxon>Polyneoptera</taxon>
        <taxon>Orthoptera</taxon>
        <taxon>Ensifera</taxon>
        <taxon>Gryllidea</taxon>
        <taxon>Grylloidea</taxon>
        <taxon>Gryllidae</taxon>
        <taxon>Gryllinae</taxon>
        <taxon>Gryllus</taxon>
    </lineage>
</organism>
<accession>A0AAN9VV51</accession>
<reference evidence="2 3" key="1">
    <citation type="submission" date="2024-03" db="EMBL/GenBank/DDBJ databases">
        <title>The genome assembly and annotation of the cricket Gryllus longicercus Weissman &amp; Gray.</title>
        <authorList>
            <person name="Szrajer S."/>
            <person name="Gray D."/>
            <person name="Ylla G."/>
        </authorList>
    </citation>
    <scope>NUCLEOTIDE SEQUENCE [LARGE SCALE GENOMIC DNA]</scope>
    <source>
        <strain evidence="2">DAG 2021-001</strain>
        <tissue evidence="2">Whole body minus gut</tissue>
    </source>
</reference>